<dbReference type="EMBL" id="CP114280">
    <property type="protein sequence ID" value="WFN56374.1"/>
    <property type="molecule type" value="Genomic_DNA"/>
</dbReference>
<dbReference type="Pfam" id="PF21722">
    <property type="entry name" value="Gly_rich_2"/>
    <property type="match status" value="1"/>
</dbReference>
<evidence type="ECO:0000313" key="3">
    <source>
        <dbReference type="EMBL" id="WFN56374.1"/>
    </source>
</evidence>
<dbReference type="InterPro" id="IPR022225">
    <property type="entry name" value="Phage_tail_fibre_N"/>
</dbReference>
<sequence>MSTKYFALLTNTGAAKLANASALGGRLTITQMAVGDGGGSLPAPSPSQTQLVNEKRRAPLNALSIDPKNTNQIIAEQVIPESEGGWWIREIALYDNDGDMVAVANCAETYKPQMQEGSGRVQTVRMILIVSNADTVTLKIDPAVVLATRQYVDDKTIEVKAYTDNKLTDHRAAINPHPQYAPLLNPALTGTPTAPTADKSSNSTQLATTAFVKNTALVKEQNGADIVDKTAFLANLGLSDKFSGRYLQTIKYTASGQYTPSPGTQKIIVEMVGGGASGASAPSATTEISSSSGGGGGGGGYLKFLVDLKQTTLKDVAVTVGTGGVSTIGTIGNTGGNSSFGKQIVTGGTSGLICYLSMQYYVNYGPSAMAIPGRPGGWFYSPTAGYTQLIAANGDTGGWGYLGPMGQAGGAGGASFLSGNTPMTGSTYAGISGVTAGPGAGGSGTCSSISSTTSSLSNPSGAGADGIVIIHEYS</sequence>
<reference evidence="3 4" key="1">
    <citation type="submission" date="2022-12" db="EMBL/GenBank/DDBJ databases">
        <title>Complete genome sequencing of Dickeya lacustris type strain LMG30899.</title>
        <authorList>
            <person name="Dobhal S."/>
            <person name="Arizala D."/>
            <person name="Arif M."/>
        </authorList>
    </citation>
    <scope>NUCLEOTIDE SEQUENCE [LARGE SCALE GENOMIC DNA]</scope>
    <source>
        <strain evidence="3 4">LMG30899</strain>
    </source>
</reference>
<proteinExistence type="predicted"/>
<name>A0ABY8G8S9_9GAMM</name>
<feature type="domain" description="Glycine-rich" evidence="2">
    <location>
        <begin position="255"/>
        <end position="470"/>
    </location>
</feature>
<evidence type="ECO:0000313" key="4">
    <source>
        <dbReference type="Proteomes" id="UP001219630"/>
    </source>
</evidence>
<dbReference type="PANTHER" id="PTHR35191">
    <property type="entry name" value="PROPHAGE SIDE TAIL FIBER PROTEIN HOMOLOG STFQ-RELATED"/>
    <property type="match status" value="1"/>
</dbReference>
<feature type="domain" description="Phage tail fibre protein N-terminal" evidence="1">
    <location>
        <begin position="1"/>
        <end position="150"/>
    </location>
</feature>
<accession>A0ABY8G8S9</accession>
<dbReference type="InterPro" id="IPR051934">
    <property type="entry name" value="Phage_Tail_Fiber_Structural"/>
</dbReference>
<keyword evidence="4" id="KW-1185">Reference proteome</keyword>
<dbReference type="InterPro" id="IPR049304">
    <property type="entry name" value="Gly_rich_dom"/>
</dbReference>
<dbReference type="Proteomes" id="UP001219630">
    <property type="component" value="Chromosome"/>
</dbReference>
<protein>
    <submittedName>
        <fullName evidence="3">Phage tail protein</fullName>
    </submittedName>
</protein>
<dbReference type="PANTHER" id="PTHR35191:SF1">
    <property type="entry name" value="PROPHAGE SIDE TAIL FIBER PROTEIN HOMOLOG STFQ-RELATED"/>
    <property type="match status" value="1"/>
</dbReference>
<dbReference type="RefSeq" id="WP_125259203.1">
    <property type="nucleotide sequence ID" value="NZ_CP114280.1"/>
</dbReference>
<evidence type="ECO:0000259" key="2">
    <source>
        <dbReference type="Pfam" id="PF21722"/>
    </source>
</evidence>
<evidence type="ECO:0000259" key="1">
    <source>
        <dbReference type="Pfam" id="PF12571"/>
    </source>
</evidence>
<gene>
    <name evidence="3" type="ORF">O1Q98_03445</name>
</gene>
<organism evidence="3 4">
    <name type="scientific">Dickeya lacustris</name>
    <dbReference type="NCBI Taxonomy" id="2259638"/>
    <lineage>
        <taxon>Bacteria</taxon>
        <taxon>Pseudomonadati</taxon>
        <taxon>Pseudomonadota</taxon>
        <taxon>Gammaproteobacteria</taxon>
        <taxon>Enterobacterales</taxon>
        <taxon>Pectobacteriaceae</taxon>
        <taxon>Dickeya</taxon>
    </lineage>
</organism>
<dbReference type="Pfam" id="PF12571">
    <property type="entry name" value="Phage_tail_fib"/>
    <property type="match status" value="1"/>
</dbReference>